<sequence length="487" mass="55823">MSFIIINLELDSQREEYKSFVQAISTRQMPLKAGFEGHVELGVELAKLQQVLSSVLAQNEDLRRNDSLKDLRSVLDKVKSSLENENDIFIEKPSSTPLLTPRRDPLSFQNPSFNSNSPPELIPIHLNQNGIDTKKALDELDNEVHYLQESIGMRSKNELTSTWLYQNHQRDPEELIKINEELESKILRLESDNAKLLKRVSDNLNALNNNNGKNPQKNDKIVSLDSQREEYKSFVQAISTRQMPLKAGFEGHVELGVELAKLQQVLSSVLAQNEDLRRNDSLKDLRSVLDKVKSSLENENDIFIEKPSSTPLLTPRRDPLSFQNPSFNSNSPPELIPIHLNQNGIDTKKALDELDNEVHYLQESIGMRSKNELTSTWLYQNHQRDPEELIKINEELESKILRLESDNAKLLKRVSDNLNALNNNNEPDASTSKTLLEKASKAEKAVQAERIQMQQVIDTKQRLIEKQNYRINQLENQVEQLLKEKKS</sequence>
<keyword evidence="3" id="KW-1185">Reference proteome</keyword>
<organism evidence="2">
    <name type="scientific">Oikopleura dioica</name>
    <name type="common">Tunicate</name>
    <dbReference type="NCBI Taxonomy" id="34765"/>
    <lineage>
        <taxon>Eukaryota</taxon>
        <taxon>Metazoa</taxon>
        <taxon>Chordata</taxon>
        <taxon>Tunicata</taxon>
        <taxon>Appendicularia</taxon>
        <taxon>Copelata</taxon>
        <taxon>Oikopleuridae</taxon>
        <taxon>Oikopleura</taxon>
    </lineage>
</organism>
<evidence type="ECO:0000313" key="3">
    <source>
        <dbReference type="Proteomes" id="UP000001307"/>
    </source>
</evidence>
<dbReference type="InParanoid" id="E4X3P3"/>
<evidence type="ECO:0000256" key="1">
    <source>
        <dbReference type="SAM" id="Coils"/>
    </source>
</evidence>
<protein>
    <submittedName>
        <fullName evidence="2">Uncharacterized protein</fullName>
    </submittedName>
</protein>
<evidence type="ECO:0000313" key="2">
    <source>
        <dbReference type="EMBL" id="CBY18247.1"/>
    </source>
</evidence>
<feature type="coiled-coil region" evidence="1">
    <location>
        <begin position="457"/>
        <end position="484"/>
    </location>
</feature>
<accession>E4X3P3</accession>
<dbReference type="AlphaFoldDB" id="E4X3P3"/>
<dbReference type="Proteomes" id="UP000001307">
    <property type="component" value="Unassembled WGS sequence"/>
</dbReference>
<gene>
    <name evidence="2" type="ORF">GSOID_T00017886001</name>
</gene>
<dbReference type="EMBL" id="FN653023">
    <property type="protein sequence ID" value="CBY18247.1"/>
    <property type="molecule type" value="Genomic_DNA"/>
</dbReference>
<keyword evidence="1" id="KW-0175">Coiled coil</keyword>
<dbReference type="Gene3D" id="1.10.506.20">
    <property type="match status" value="2"/>
</dbReference>
<proteinExistence type="predicted"/>
<reference evidence="2" key="1">
    <citation type="journal article" date="2010" name="Science">
        <title>Plasticity of animal genome architecture unmasked by rapid evolution of a pelagic tunicate.</title>
        <authorList>
            <person name="Denoeud F."/>
            <person name="Henriet S."/>
            <person name="Mungpakdee S."/>
            <person name="Aury J.M."/>
            <person name="Da Silva C."/>
            <person name="Brinkmann H."/>
            <person name="Mikhaleva J."/>
            <person name="Olsen L.C."/>
            <person name="Jubin C."/>
            <person name="Canestro C."/>
            <person name="Bouquet J.M."/>
            <person name="Danks G."/>
            <person name="Poulain J."/>
            <person name="Campsteijn C."/>
            <person name="Adamski M."/>
            <person name="Cross I."/>
            <person name="Yadetie F."/>
            <person name="Muffato M."/>
            <person name="Louis A."/>
            <person name="Butcher S."/>
            <person name="Tsagkogeorga G."/>
            <person name="Konrad A."/>
            <person name="Singh S."/>
            <person name="Jensen M.F."/>
            <person name="Cong E.H."/>
            <person name="Eikeseth-Otteraa H."/>
            <person name="Noel B."/>
            <person name="Anthouard V."/>
            <person name="Porcel B.M."/>
            <person name="Kachouri-Lafond R."/>
            <person name="Nishino A."/>
            <person name="Ugolini M."/>
            <person name="Chourrout P."/>
            <person name="Nishida H."/>
            <person name="Aasland R."/>
            <person name="Huzurbazar S."/>
            <person name="Westhof E."/>
            <person name="Delsuc F."/>
            <person name="Lehrach H."/>
            <person name="Reinhardt R."/>
            <person name="Weissenbach J."/>
            <person name="Roy S.W."/>
            <person name="Artiguenave F."/>
            <person name="Postlethwait J.H."/>
            <person name="Manak J.R."/>
            <person name="Thompson E.M."/>
            <person name="Jaillon O."/>
            <person name="Du Pasquier L."/>
            <person name="Boudinot P."/>
            <person name="Liberles D.A."/>
            <person name="Volff J.N."/>
            <person name="Philippe H."/>
            <person name="Lenhard B."/>
            <person name="Roest Crollius H."/>
            <person name="Wincker P."/>
            <person name="Chourrout D."/>
        </authorList>
    </citation>
    <scope>NUCLEOTIDE SEQUENCE [LARGE SCALE GENOMIC DNA]</scope>
</reference>
<name>E4X3P3_OIKDI</name>